<feature type="domain" description="NAD-dependent epimerase/dehydratase" evidence="1">
    <location>
        <begin position="2"/>
        <end position="242"/>
    </location>
</feature>
<dbReference type="Pfam" id="PF01370">
    <property type="entry name" value="Epimerase"/>
    <property type="match status" value="1"/>
</dbReference>
<dbReference type="Gene3D" id="3.40.50.720">
    <property type="entry name" value="NAD(P)-binding Rossmann-like Domain"/>
    <property type="match status" value="1"/>
</dbReference>
<dbReference type="PANTHER" id="PTHR43245">
    <property type="entry name" value="BIFUNCTIONAL POLYMYXIN RESISTANCE PROTEIN ARNA"/>
    <property type="match status" value="1"/>
</dbReference>
<name>R7AF52_9FIRM</name>
<dbReference type="SUPFAM" id="SSF51735">
    <property type="entry name" value="NAD(P)-binding Rossmann-fold domains"/>
    <property type="match status" value="1"/>
</dbReference>
<dbReference type="AlphaFoldDB" id="R7AF52"/>
<gene>
    <name evidence="2" type="ORF">BN656_01334</name>
</gene>
<dbReference type="EMBL" id="CBHH010000040">
    <property type="protein sequence ID" value="CDD56970.1"/>
    <property type="molecule type" value="Genomic_DNA"/>
</dbReference>
<dbReference type="InterPro" id="IPR050177">
    <property type="entry name" value="Lipid_A_modif_metabolic_enz"/>
</dbReference>
<sequence length="333" mass="37845">MILVIGATGYIGRYFCTEMSKRGVDILALGRSEAVQRFFNDNGVPFQYFDLSDERSFEQLPKDNIEAIIDLSACLAELETPVSRFFEINTVGVYNTLEYARKNGIKKVVIASTHKLYNDINKDIISETDGISFTGDHSPYIISKIAAENFAEWYNKDFNMNAVVLRFTGVHGYGEILGHLYADGSYKKSTFEIFFEKALKAETIEVWGNQSVKRDHIYIKDVVDALYKAAVSGEKKGIYNIASGVGYSQYDEALALAEVFGPEGKKSDVVLRPEKQGLSRGYVYNVKKAEKELGRTPKYTNLKYMLEDYRREWESKKYHNYHYIKEGEGPASL</sequence>
<comment type="caution">
    <text evidence="2">The sequence shown here is derived from an EMBL/GenBank/DDBJ whole genome shotgun (WGS) entry which is preliminary data.</text>
</comment>
<dbReference type="InterPro" id="IPR001509">
    <property type="entry name" value="Epimerase_deHydtase"/>
</dbReference>
<dbReference type="InterPro" id="IPR036291">
    <property type="entry name" value="NAD(P)-bd_dom_sf"/>
</dbReference>
<evidence type="ECO:0000313" key="3">
    <source>
        <dbReference type="Proteomes" id="UP000018141"/>
    </source>
</evidence>
<dbReference type="PANTHER" id="PTHR43245:SF13">
    <property type="entry name" value="UDP-D-APIOSE_UDP-D-XYLOSE SYNTHASE 2"/>
    <property type="match status" value="1"/>
</dbReference>
<proteinExistence type="predicted"/>
<reference evidence="2" key="1">
    <citation type="submission" date="2012-11" db="EMBL/GenBank/DDBJ databases">
        <title>Dependencies among metagenomic species, viruses, plasmids and units of genetic variation.</title>
        <authorList>
            <person name="Nielsen H.B."/>
            <person name="Almeida M."/>
            <person name="Juncker A.S."/>
            <person name="Rasmussen S."/>
            <person name="Li J."/>
            <person name="Sunagawa S."/>
            <person name="Plichta D."/>
            <person name="Gautier L."/>
            <person name="Le Chatelier E."/>
            <person name="Peletier E."/>
            <person name="Bonde I."/>
            <person name="Nielsen T."/>
            <person name="Manichanh C."/>
            <person name="Arumugam M."/>
            <person name="Batto J."/>
            <person name="Santos M.B.Q.D."/>
            <person name="Blom N."/>
            <person name="Borruel N."/>
            <person name="Burgdorf K.S."/>
            <person name="Boumezbeur F."/>
            <person name="Casellas F."/>
            <person name="Dore J."/>
            <person name="Guarner F."/>
            <person name="Hansen T."/>
            <person name="Hildebrand F."/>
            <person name="Kaas R.S."/>
            <person name="Kennedy S."/>
            <person name="Kristiansen K."/>
            <person name="Kultima J.R."/>
            <person name="Leonard P."/>
            <person name="Levenez F."/>
            <person name="Lund O."/>
            <person name="Moumen B."/>
            <person name="Le Paslier D."/>
            <person name="Pons N."/>
            <person name="Pedersen O."/>
            <person name="Prifti E."/>
            <person name="Qin J."/>
            <person name="Raes J."/>
            <person name="Tap J."/>
            <person name="Tims S."/>
            <person name="Ussery D.W."/>
            <person name="Yamada T."/>
            <person name="MetaHit consortium"/>
            <person name="Renault P."/>
            <person name="Sicheritz-Ponten T."/>
            <person name="Bork P."/>
            <person name="Wang J."/>
            <person name="Brunak S."/>
            <person name="Ehrlich S.D."/>
        </authorList>
    </citation>
    <scope>NUCLEOTIDE SEQUENCE [LARGE SCALE GENOMIC DNA]</scope>
</reference>
<organism evidence="2 3">
    <name type="scientific">Bacteroides pectinophilus CAG:437</name>
    <dbReference type="NCBI Taxonomy" id="1263051"/>
    <lineage>
        <taxon>Bacteria</taxon>
        <taxon>Bacillati</taxon>
        <taxon>Bacillota</taxon>
        <taxon>Clostridia</taxon>
        <taxon>Eubacteriales</taxon>
    </lineage>
</organism>
<dbReference type="Proteomes" id="UP000018141">
    <property type="component" value="Unassembled WGS sequence"/>
</dbReference>
<evidence type="ECO:0000259" key="1">
    <source>
        <dbReference type="Pfam" id="PF01370"/>
    </source>
</evidence>
<protein>
    <submittedName>
        <fullName evidence="2">NDP-sugar dehydratase or epimerase</fullName>
    </submittedName>
</protein>
<evidence type="ECO:0000313" key="2">
    <source>
        <dbReference type="EMBL" id="CDD56970.1"/>
    </source>
</evidence>
<accession>R7AF52</accession>